<proteinExistence type="predicted"/>
<name>U4L711_PYROM</name>
<accession>U4L711</accession>
<protein>
    <submittedName>
        <fullName evidence="2">Uncharacterized protein</fullName>
    </submittedName>
</protein>
<evidence type="ECO:0000256" key="1">
    <source>
        <dbReference type="SAM" id="MobiDB-lite"/>
    </source>
</evidence>
<feature type="region of interest" description="Disordered" evidence="1">
    <location>
        <begin position="1"/>
        <end position="45"/>
    </location>
</feature>
<sequence length="302" mass="33824">MPSFTPINVPSLKRQRVDSSTPRLPKAPPLQRSNTLAPIREASIKPNRLPSIRDLLRTLNIDSLSATPPRSTEPKHHNPAGHYFSPHHPHHPQPTAALSPSSTPIGLPAKTRAQVTAHIVATEAPAAPKCPKRGTATALGTKIVKLPAVRNQPIRCPSHQVHRVDPRAARQYRYPPSDKAATAKTTYILMSENPVLKSSHSRKRISGGLSKPKPAIREWCVERTIPFERRDMGRRHSVVYGAEVAMKGMARGATQVRIQRAERREAERQAVEMLTSMKHRRGKAWCVGGEVLERRWREKWMK</sequence>
<evidence type="ECO:0000313" key="2">
    <source>
        <dbReference type="EMBL" id="CCX05825.1"/>
    </source>
</evidence>
<dbReference type="Proteomes" id="UP000018144">
    <property type="component" value="Unassembled WGS sequence"/>
</dbReference>
<dbReference type="AlphaFoldDB" id="U4L711"/>
<reference evidence="2 3" key="1">
    <citation type="journal article" date="2013" name="PLoS Genet.">
        <title>The genome and development-dependent transcriptomes of Pyronema confluens: a window into fungal evolution.</title>
        <authorList>
            <person name="Traeger S."/>
            <person name="Altegoer F."/>
            <person name="Freitag M."/>
            <person name="Gabaldon T."/>
            <person name="Kempken F."/>
            <person name="Kumar A."/>
            <person name="Marcet-Houben M."/>
            <person name="Poggeler S."/>
            <person name="Stajich J.E."/>
            <person name="Nowrousian M."/>
        </authorList>
    </citation>
    <scope>NUCLEOTIDE SEQUENCE [LARGE SCALE GENOMIC DNA]</scope>
    <source>
        <strain evidence="3">CBS 100304</strain>
        <tissue evidence="2">Vegetative mycelium</tissue>
    </source>
</reference>
<feature type="region of interest" description="Disordered" evidence="1">
    <location>
        <begin position="63"/>
        <end position="105"/>
    </location>
</feature>
<keyword evidence="3" id="KW-1185">Reference proteome</keyword>
<dbReference type="EMBL" id="HF935274">
    <property type="protein sequence ID" value="CCX05825.1"/>
    <property type="molecule type" value="Genomic_DNA"/>
</dbReference>
<organism evidence="2 3">
    <name type="scientific">Pyronema omphalodes (strain CBS 100304)</name>
    <name type="common">Pyronema confluens</name>
    <dbReference type="NCBI Taxonomy" id="1076935"/>
    <lineage>
        <taxon>Eukaryota</taxon>
        <taxon>Fungi</taxon>
        <taxon>Dikarya</taxon>
        <taxon>Ascomycota</taxon>
        <taxon>Pezizomycotina</taxon>
        <taxon>Pezizomycetes</taxon>
        <taxon>Pezizales</taxon>
        <taxon>Pyronemataceae</taxon>
        <taxon>Pyronema</taxon>
    </lineage>
</organism>
<gene>
    <name evidence="2" type="ORF">PCON_05412</name>
</gene>
<evidence type="ECO:0000313" key="3">
    <source>
        <dbReference type="Proteomes" id="UP000018144"/>
    </source>
</evidence>